<keyword evidence="1" id="KW-0812">Transmembrane</keyword>
<keyword evidence="1" id="KW-1133">Transmembrane helix</keyword>
<protein>
    <submittedName>
        <fullName evidence="2">Uncharacterized protein</fullName>
    </submittedName>
</protein>
<dbReference type="Proteomes" id="UP001251528">
    <property type="component" value="Unassembled WGS sequence"/>
</dbReference>
<evidence type="ECO:0000313" key="3">
    <source>
        <dbReference type="Proteomes" id="UP001251528"/>
    </source>
</evidence>
<feature type="transmembrane region" description="Helical" evidence="1">
    <location>
        <begin position="6"/>
        <end position="30"/>
    </location>
</feature>
<keyword evidence="3" id="KW-1185">Reference proteome</keyword>
<organism evidence="2 3">
    <name type="scientific">Conoideocrella luteorostrata</name>
    <dbReference type="NCBI Taxonomy" id="1105319"/>
    <lineage>
        <taxon>Eukaryota</taxon>
        <taxon>Fungi</taxon>
        <taxon>Dikarya</taxon>
        <taxon>Ascomycota</taxon>
        <taxon>Pezizomycotina</taxon>
        <taxon>Sordariomycetes</taxon>
        <taxon>Hypocreomycetidae</taxon>
        <taxon>Hypocreales</taxon>
        <taxon>Clavicipitaceae</taxon>
        <taxon>Conoideocrella</taxon>
    </lineage>
</organism>
<comment type="caution">
    <text evidence="2">The sequence shown here is derived from an EMBL/GenBank/DDBJ whole genome shotgun (WGS) entry which is preliminary data.</text>
</comment>
<gene>
    <name evidence="2" type="ORF">QQS21_012873</name>
</gene>
<evidence type="ECO:0000313" key="2">
    <source>
        <dbReference type="EMBL" id="KAK2589450.1"/>
    </source>
</evidence>
<sequence length="196" mass="22042">MPLSHGVLIAIVITVGAVIFIAALAVGYVVCRPRKKRTTDDEEQGAGQRDDGNASVQLQTLSPARQVLTLGLVLPSSLICKLAEDTNEQNRIIFTFTMMKGTVEVLINPQLHVTRTESHPQRHHRDVFEILLLDQFGTRALENVNTVIIHTNAPDDIWEEIDMFRLFYVQGQDRRSLLAEIERIIETIRLQPPTPA</sequence>
<reference evidence="2" key="1">
    <citation type="submission" date="2023-06" db="EMBL/GenBank/DDBJ databases">
        <title>Conoideocrella luteorostrata (Hypocreales: Clavicipitaceae), a potential biocontrol fungus for elongate hemlock scale in United States Christmas tree production areas.</title>
        <authorList>
            <person name="Barrett H."/>
            <person name="Lovett B."/>
            <person name="Macias A.M."/>
            <person name="Stajich J.E."/>
            <person name="Kasson M.T."/>
        </authorList>
    </citation>
    <scope>NUCLEOTIDE SEQUENCE</scope>
    <source>
        <strain evidence="2">ARSEF 14590</strain>
    </source>
</reference>
<dbReference type="AlphaFoldDB" id="A0AAJ0CAP4"/>
<dbReference type="EMBL" id="JASWJB010000683">
    <property type="protein sequence ID" value="KAK2589450.1"/>
    <property type="molecule type" value="Genomic_DNA"/>
</dbReference>
<proteinExistence type="predicted"/>
<evidence type="ECO:0000256" key="1">
    <source>
        <dbReference type="SAM" id="Phobius"/>
    </source>
</evidence>
<accession>A0AAJ0CAP4</accession>
<keyword evidence="1" id="KW-0472">Membrane</keyword>
<name>A0AAJ0CAP4_9HYPO</name>